<evidence type="ECO:0000256" key="12">
    <source>
        <dbReference type="ARBA" id="ARBA00052609"/>
    </source>
</evidence>
<evidence type="ECO:0000256" key="10">
    <source>
        <dbReference type="ARBA" id="ARBA00052511"/>
    </source>
</evidence>
<comment type="catalytic activity">
    <reaction evidence="4">
        <text>benzaldehyde + hydrogen cyanide = (S)-mandelonitrile</text>
        <dbReference type="Rhea" id="RHEA:77427"/>
        <dbReference type="ChEBI" id="CHEBI:17169"/>
        <dbReference type="ChEBI" id="CHEBI:18407"/>
        <dbReference type="ChEBI" id="CHEBI:36941"/>
    </reaction>
</comment>
<evidence type="ECO:0000256" key="4">
    <source>
        <dbReference type="ARBA" id="ARBA00050358"/>
    </source>
</evidence>
<evidence type="ECO:0000256" key="8">
    <source>
        <dbReference type="ARBA" id="ARBA00051977"/>
    </source>
</evidence>
<evidence type="ECO:0000256" key="1">
    <source>
        <dbReference type="ARBA" id="ARBA00050104"/>
    </source>
</evidence>
<comment type="catalytic activity">
    <reaction evidence="5">
        <text>formylthiophene + hydrogen cyanide = (2R)-2-hydroxy-2-(thiophen-2-yl)acetonitrile</text>
        <dbReference type="Rhea" id="RHEA:77455"/>
        <dbReference type="ChEBI" id="CHEBI:18407"/>
        <dbReference type="ChEBI" id="CHEBI:87301"/>
        <dbReference type="ChEBI" id="CHEBI:197332"/>
    </reaction>
</comment>
<evidence type="ECO:0000256" key="3">
    <source>
        <dbReference type="ARBA" id="ARBA00050262"/>
    </source>
</evidence>
<evidence type="ECO:0000256" key="2">
    <source>
        <dbReference type="ARBA" id="ARBA00050241"/>
    </source>
</evidence>
<comment type="caution">
    <text evidence="21">The sequence shown here is derived from an EMBL/GenBank/DDBJ whole genome shotgun (WGS) entry which is preliminary data.</text>
</comment>
<comment type="catalytic activity">
    <reaction evidence="8">
        <text>acrolein + hydrogen cyanide = (2S)-2-hydroxybut-3-enenitrile</text>
        <dbReference type="Rhea" id="RHEA:77411"/>
        <dbReference type="ChEBI" id="CHEBI:15368"/>
        <dbReference type="ChEBI" id="CHEBI:18407"/>
        <dbReference type="ChEBI" id="CHEBI:197356"/>
    </reaction>
</comment>
<keyword evidence="22" id="KW-1185">Reference proteome</keyword>
<evidence type="ECO:0000256" key="17">
    <source>
        <dbReference type="ARBA" id="ARBA00076040"/>
    </source>
</evidence>
<dbReference type="InterPro" id="IPR029058">
    <property type="entry name" value="AB_hydrolase_fold"/>
</dbReference>
<dbReference type="GO" id="GO:0009696">
    <property type="term" value="P:salicylic acid metabolic process"/>
    <property type="evidence" value="ECO:0007669"/>
    <property type="project" value="TreeGrafter"/>
</dbReference>
<comment type="catalytic activity">
    <reaction evidence="9">
        <text>2-methylpropanal + hydrogen cyanide = (2S)-2-hydroxy-3-methylbutanenitrile</text>
        <dbReference type="Rhea" id="RHEA:77403"/>
        <dbReference type="ChEBI" id="CHEBI:18407"/>
        <dbReference type="ChEBI" id="CHEBI:48943"/>
        <dbReference type="ChEBI" id="CHEBI:197354"/>
    </reaction>
</comment>
<dbReference type="Gene3D" id="3.40.50.1820">
    <property type="entry name" value="alpha/beta hydrolase"/>
    <property type="match status" value="1"/>
</dbReference>
<evidence type="ECO:0000256" key="7">
    <source>
        <dbReference type="ARBA" id="ARBA00051735"/>
    </source>
</evidence>
<evidence type="ECO:0000256" key="18">
    <source>
        <dbReference type="ARBA" id="ARBA00078291"/>
    </source>
</evidence>
<dbReference type="InterPro" id="IPR000073">
    <property type="entry name" value="AB_hydrolase_1"/>
</dbReference>
<evidence type="ECO:0000256" key="6">
    <source>
        <dbReference type="ARBA" id="ARBA00051647"/>
    </source>
</evidence>
<organism evidence="21 22">
    <name type="scientific">Canavalia gladiata</name>
    <name type="common">Sword bean</name>
    <name type="synonym">Dolichos gladiatus</name>
    <dbReference type="NCBI Taxonomy" id="3824"/>
    <lineage>
        <taxon>Eukaryota</taxon>
        <taxon>Viridiplantae</taxon>
        <taxon>Streptophyta</taxon>
        <taxon>Embryophyta</taxon>
        <taxon>Tracheophyta</taxon>
        <taxon>Spermatophyta</taxon>
        <taxon>Magnoliopsida</taxon>
        <taxon>eudicotyledons</taxon>
        <taxon>Gunneridae</taxon>
        <taxon>Pentapetalae</taxon>
        <taxon>rosids</taxon>
        <taxon>fabids</taxon>
        <taxon>Fabales</taxon>
        <taxon>Fabaceae</taxon>
        <taxon>Papilionoideae</taxon>
        <taxon>50 kb inversion clade</taxon>
        <taxon>NPAAA clade</taxon>
        <taxon>indigoferoid/millettioid clade</taxon>
        <taxon>Phaseoleae</taxon>
        <taxon>Canavalia</taxon>
    </lineage>
</organism>
<accession>A0AAN9K108</accession>
<comment type="similarity">
    <text evidence="14">Belongs to the AB hydrolase superfamily. Hydroxynitrile lyase family.</text>
</comment>
<gene>
    <name evidence="21" type="ORF">VNO77_40800</name>
</gene>
<comment type="catalytic activity">
    <reaction evidence="10">
        <text>3-formylthiophene + hydrogen cyanide = (2S)-2-hydroxy-2-(thiophen-3-yl)acetonitrile</text>
        <dbReference type="Rhea" id="RHEA:77459"/>
        <dbReference type="ChEBI" id="CHEBI:18407"/>
        <dbReference type="ChEBI" id="CHEBI:87611"/>
        <dbReference type="ChEBI" id="CHEBI:197333"/>
    </reaction>
</comment>
<protein>
    <recommendedName>
        <fullName evidence="16">(S)-hydroxynitrile lyase</fullName>
        <ecNumber evidence="15">4.1.2.47</ecNumber>
    </recommendedName>
    <alternativeName>
        <fullName evidence="17">2-hydroxy-2-methylpropanenitrile lyase</fullName>
    </alternativeName>
    <alternativeName>
        <fullName evidence="18">Acetone cyanohydrin lyase</fullName>
    </alternativeName>
    <alternativeName>
        <fullName evidence="19">Hydroxynitrile lyase</fullName>
    </alternativeName>
</protein>
<dbReference type="EC" id="4.1.2.47" evidence="15"/>
<dbReference type="GO" id="GO:0047606">
    <property type="term" value="F:(S)-hydroxynitrile lyase activity"/>
    <property type="evidence" value="ECO:0007669"/>
    <property type="project" value="UniProtKB-EC"/>
</dbReference>
<dbReference type="GO" id="GO:0080031">
    <property type="term" value="F:methyl salicylate esterase activity"/>
    <property type="evidence" value="ECO:0007669"/>
    <property type="project" value="TreeGrafter"/>
</dbReference>
<evidence type="ECO:0000313" key="21">
    <source>
        <dbReference type="EMBL" id="KAK7307597.1"/>
    </source>
</evidence>
<evidence type="ECO:0000256" key="11">
    <source>
        <dbReference type="ARBA" id="ARBA00052600"/>
    </source>
</evidence>
<dbReference type="SUPFAM" id="SSF53474">
    <property type="entry name" value="alpha/beta-Hydrolases"/>
    <property type="match status" value="1"/>
</dbReference>
<evidence type="ECO:0000256" key="13">
    <source>
        <dbReference type="ARBA" id="ARBA00052826"/>
    </source>
</evidence>
<evidence type="ECO:0000256" key="5">
    <source>
        <dbReference type="ARBA" id="ARBA00050608"/>
    </source>
</evidence>
<dbReference type="PANTHER" id="PTHR10992:SF1066">
    <property type="entry name" value="METHYL JASMONATE ESTERASE 1"/>
    <property type="match status" value="1"/>
</dbReference>
<dbReference type="GO" id="GO:0080032">
    <property type="term" value="F:methyl jasmonate esterase activity"/>
    <property type="evidence" value="ECO:0007669"/>
    <property type="project" value="TreeGrafter"/>
</dbReference>
<evidence type="ECO:0000256" key="19">
    <source>
        <dbReference type="ARBA" id="ARBA00079794"/>
    </source>
</evidence>
<dbReference type="Pfam" id="PF12697">
    <property type="entry name" value="Abhydrolase_6"/>
    <property type="match status" value="1"/>
</dbReference>
<dbReference type="PANTHER" id="PTHR10992">
    <property type="entry name" value="METHYLESTERASE FAMILY MEMBER"/>
    <property type="match status" value="1"/>
</dbReference>
<evidence type="ECO:0000256" key="9">
    <source>
        <dbReference type="ARBA" id="ARBA00052033"/>
    </source>
</evidence>
<comment type="catalytic activity">
    <reaction evidence="11">
        <text>2,2-dimethylpropanal + hydrogen cyanide = (2S)-2-hydroxy-3,3-dimethylbutanenitrile</text>
        <dbReference type="Rhea" id="RHEA:77407"/>
        <dbReference type="ChEBI" id="CHEBI:18407"/>
        <dbReference type="ChEBI" id="CHEBI:141557"/>
        <dbReference type="ChEBI" id="CHEBI:197355"/>
    </reaction>
</comment>
<dbReference type="InterPro" id="IPR045889">
    <property type="entry name" value="MES/HNL"/>
</dbReference>
<feature type="domain" description="AB hydrolase-1" evidence="20">
    <location>
        <begin position="9"/>
        <end position="250"/>
    </location>
</feature>
<dbReference type="Proteomes" id="UP001367508">
    <property type="component" value="Unassembled WGS sequence"/>
</dbReference>
<dbReference type="AlphaFoldDB" id="A0AAN9K108"/>
<reference evidence="21 22" key="1">
    <citation type="submission" date="2024-01" db="EMBL/GenBank/DDBJ databases">
        <title>The genomes of 5 underutilized Papilionoideae crops provide insights into root nodulation and disease resistanc.</title>
        <authorList>
            <person name="Jiang F."/>
        </authorList>
    </citation>
    <scope>NUCLEOTIDE SEQUENCE [LARGE SCALE GENOMIC DNA]</scope>
    <source>
        <strain evidence="21">LVBAO_FW01</strain>
        <tissue evidence="21">Leaves</tissue>
    </source>
</reference>
<dbReference type="GO" id="GO:0009694">
    <property type="term" value="P:jasmonic acid metabolic process"/>
    <property type="evidence" value="ECO:0007669"/>
    <property type="project" value="TreeGrafter"/>
</dbReference>
<evidence type="ECO:0000259" key="20">
    <source>
        <dbReference type="Pfam" id="PF12697"/>
    </source>
</evidence>
<comment type="catalytic activity">
    <reaction evidence="13">
        <text>an aromatic (S)-hydroxynitrile = an aromatic aldehyde + hydrogen cyanide</text>
        <dbReference type="Rhea" id="RHEA:54660"/>
        <dbReference type="ChEBI" id="CHEBI:18407"/>
        <dbReference type="ChEBI" id="CHEBI:33855"/>
        <dbReference type="ChEBI" id="CHEBI:138306"/>
        <dbReference type="EC" id="4.1.2.47"/>
    </reaction>
</comment>
<proteinExistence type="inferred from homology"/>
<sequence>MERGKKRHVVLVHGAGHGAWCWYKVASLLKSGGHQVTALDLAASGIHPKQAHELSSITQYIEPLMEFIECLAEEERVILVGHSMGGICISVAMETFPNKIAAAVFVSAYMPAPHLPYLTLVQQNSRGLDFMDIKFTFDESSDNHRNGTRIMGPQFVASKLYQLSPLEDLTLALSLLRPTRTYGDEELLREKTKVTKENYGTVAKVYIVCEQDQVFKLDFQQSMIEQNSTVEVKVIAAADHMPMFSTPQELFCCLQEIANTYY</sequence>
<comment type="catalytic activity">
    <reaction evidence="1">
        <text>4-methoxybenzaldehyde + hydrogen cyanide = (2S)-2-hydroxy-2-(4-methoxyphenyl)acetonitrile</text>
        <dbReference type="Rhea" id="RHEA:77447"/>
        <dbReference type="ChEBI" id="CHEBI:18407"/>
        <dbReference type="ChEBI" id="CHEBI:28235"/>
        <dbReference type="ChEBI" id="CHEBI:197328"/>
    </reaction>
</comment>
<comment type="catalytic activity">
    <reaction evidence="2">
        <text>a monosubstituted aliphatic (S)-hydroxynitrile = an aldehyde + hydrogen cyanide</text>
        <dbReference type="Rhea" id="RHEA:56588"/>
        <dbReference type="ChEBI" id="CHEBI:17478"/>
        <dbReference type="ChEBI" id="CHEBI:18407"/>
        <dbReference type="ChEBI" id="CHEBI:140596"/>
        <dbReference type="EC" id="4.1.2.47"/>
    </reaction>
</comment>
<comment type="catalytic activity">
    <reaction evidence="7">
        <text>a disubstituted aliphatic (S)-hydroxynitrile = a ketone + hydrogen cyanide</text>
        <dbReference type="Rhea" id="RHEA:56592"/>
        <dbReference type="ChEBI" id="CHEBI:17087"/>
        <dbReference type="ChEBI" id="CHEBI:18407"/>
        <dbReference type="ChEBI" id="CHEBI:140597"/>
        <dbReference type="EC" id="4.1.2.47"/>
    </reaction>
</comment>
<evidence type="ECO:0000256" key="15">
    <source>
        <dbReference type="ARBA" id="ARBA00066572"/>
    </source>
</evidence>
<comment type="catalytic activity">
    <reaction evidence="6">
        <text>butan-2-one + hydrogen cyanide = 2-hydroxy-2-methylbutanenitrile</text>
        <dbReference type="Rhea" id="RHEA:77467"/>
        <dbReference type="ChEBI" id="CHEBI:18407"/>
        <dbReference type="ChEBI" id="CHEBI:28398"/>
        <dbReference type="ChEBI" id="CHEBI:60954"/>
    </reaction>
    <physiologicalReaction direction="right-to-left" evidence="6">
        <dbReference type="Rhea" id="RHEA:77469"/>
    </physiologicalReaction>
</comment>
<dbReference type="EMBL" id="JAYMYQ010000010">
    <property type="protein sequence ID" value="KAK7307597.1"/>
    <property type="molecule type" value="Genomic_DNA"/>
</dbReference>
<comment type="catalytic activity">
    <reaction evidence="12">
        <text>cyclohexanecarbaldehyde + hydrogen cyanide = (2S)-2-cyclohexyl-2-hydroxyacetonitrile</text>
        <dbReference type="Rhea" id="RHEA:77423"/>
        <dbReference type="ChEBI" id="CHEBI:18407"/>
        <dbReference type="ChEBI" id="CHEBI:197359"/>
        <dbReference type="ChEBI" id="CHEBI:197360"/>
    </reaction>
</comment>
<name>A0AAN9K108_CANGL</name>
<dbReference type="GO" id="GO:0080030">
    <property type="term" value="F:methyl indole-3-acetate esterase activity"/>
    <property type="evidence" value="ECO:0007669"/>
    <property type="project" value="TreeGrafter"/>
</dbReference>
<evidence type="ECO:0000256" key="14">
    <source>
        <dbReference type="ARBA" id="ARBA00060885"/>
    </source>
</evidence>
<evidence type="ECO:0000256" key="16">
    <source>
        <dbReference type="ARBA" id="ARBA00069221"/>
    </source>
</evidence>
<dbReference type="FunFam" id="3.40.50.1820:FF:000051">
    <property type="entry name" value="(S)-hydroxynitrile lyase"/>
    <property type="match status" value="1"/>
</dbReference>
<comment type="catalytic activity">
    <reaction evidence="3">
        <text>2-hydroxy-2-methylpropanenitrile = acetone + hydrogen cyanide</text>
        <dbReference type="Rhea" id="RHEA:11932"/>
        <dbReference type="ChEBI" id="CHEBI:15347"/>
        <dbReference type="ChEBI" id="CHEBI:15348"/>
        <dbReference type="ChEBI" id="CHEBI:18407"/>
    </reaction>
    <physiologicalReaction direction="left-to-right" evidence="3">
        <dbReference type="Rhea" id="RHEA:11933"/>
    </physiologicalReaction>
</comment>
<evidence type="ECO:0000313" key="22">
    <source>
        <dbReference type="Proteomes" id="UP001367508"/>
    </source>
</evidence>